<evidence type="ECO:0000256" key="1">
    <source>
        <dbReference type="SAM" id="MobiDB-lite"/>
    </source>
</evidence>
<dbReference type="EMBL" id="BMAV01001946">
    <property type="protein sequence ID" value="GFY40508.1"/>
    <property type="molecule type" value="Genomic_DNA"/>
</dbReference>
<evidence type="ECO:0000313" key="3">
    <source>
        <dbReference type="Proteomes" id="UP000886998"/>
    </source>
</evidence>
<protein>
    <submittedName>
        <fullName evidence="2">Uncharacterized protein</fullName>
    </submittedName>
</protein>
<comment type="caution">
    <text evidence="2">The sequence shown here is derived from an EMBL/GenBank/DDBJ whole genome shotgun (WGS) entry which is preliminary data.</text>
</comment>
<name>A0A8X6WSG1_9ARAC</name>
<evidence type="ECO:0000313" key="2">
    <source>
        <dbReference type="EMBL" id="GFY40508.1"/>
    </source>
</evidence>
<gene>
    <name evidence="2" type="primary">AVEN_145205_1</name>
    <name evidence="2" type="ORF">TNIN_1781</name>
</gene>
<dbReference type="OrthoDB" id="6462500at2759"/>
<organism evidence="2 3">
    <name type="scientific">Trichonephila inaurata madagascariensis</name>
    <dbReference type="NCBI Taxonomy" id="2747483"/>
    <lineage>
        <taxon>Eukaryota</taxon>
        <taxon>Metazoa</taxon>
        <taxon>Ecdysozoa</taxon>
        <taxon>Arthropoda</taxon>
        <taxon>Chelicerata</taxon>
        <taxon>Arachnida</taxon>
        <taxon>Araneae</taxon>
        <taxon>Araneomorphae</taxon>
        <taxon>Entelegynae</taxon>
        <taxon>Araneoidea</taxon>
        <taxon>Nephilidae</taxon>
        <taxon>Trichonephila</taxon>
        <taxon>Trichonephila inaurata</taxon>
    </lineage>
</organism>
<accession>A0A8X6WSG1</accession>
<feature type="compositionally biased region" description="Basic residues" evidence="1">
    <location>
        <begin position="74"/>
        <end position="84"/>
    </location>
</feature>
<proteinExistence type="predicted"/>
<feature type="non-terminal residue" evidence="2">
    <location>
        <position position="1"/>
    </location>
</feature>
<reference evidence="2" key="1">
    <citation type="submission" date="2020-08" db="EMBL/GenBank/DDBJ databases">
        <title>Multicomponent nature underlies the extraordinary mechanical properties of spider dragline silk.</title>
        <authorList>
            <person name="Kono N."/>
            <person name="Nakamura H."/>
            <person name="Mori M."/>
            <person name="Yoshida Y."/>
            <person name="Ohtoshi R."/>
            <person name="Malay A.D."/>
            <person name="Moran D.A.P."/>
            <person name="Tomita M."/>
            <person name="Numata K."/>
            <person name="Arakawa K."/>
        </authorList>
    </citation>
    <scope>NUCLEOTIDE SEQUENCE</scope>
</reference>
<dbReference type="Proteomes" id="UP000886998">
    <property type="component" value="Unassembled WGS sequence"/>
</dbReference>
<keyword evidence="3" id="KW-1185">Reference proteome</keyword>
<sequence length="84" mass="9845">RWTENQESVKLSKSEQTTLRARCQPLVTKSWIKTKTDLAEAWQFHSDIQGENRIEGRGRNKKDDPGTFNFSSKNKQRHPKTFPN</sequence>
<feature type="region of interest" description="Disordered" evidence="1">
    <location>
        <begin position="50"/>
        <end position="84"/>
    </location>
</feature>
<dbReference type="AlphaFoldDB" id="A0A8X6WSG1"/>
<feature type="compositionally biased region" description="Basic and acidic residues" evidence="1">
    <location>
        <begin position="50"/>
        <end position="65"/>
    </location>
</feature>